<dbReference type="eggNOG" id="ENOG502ZGRZ">
    <property type="taxonomic scope" value="Bacteria"/>
</dbReference>
<dbReference type="OrthoDB" id="3830199at2"/>
<keyword evidence="2" id="KW-1185">Reference proteome</keyword>
<dbReference type="EMBL" id="CP001736">
    <property type="protein sequence ID" value="ADB29407.1"/>
    <property type="molecule type" value="Genomic_DNA"/>
</dbReference>
<name>D2PT91_KRIFD</name>
<dbReference type="KEGG" id="kfl:Kfla_0283"/>
<gene>
    <name evidence="1" type="ordered locus">Kfla_0283</name>
</gene>
<evidence type="ECO:0000313" key="1">
    <source>
        <dbReference type="EMBL" id="ADB29407.1"/>
    </source>
</evidence>
<dbReference type="HOGENOM" id="CLU_2081729_0_0_11"/>
<reference evidence="2" key="1">
    <citation type="submission" date="2009-09" db="EMBL/GenBank/DDBJ databases">
        <title>The complete genome of Kribbella flavida DSM 17836.</title>
        <authorList>
            <consortium name="US DOE Joint Genome Institute (JGI-PGF)"/>
            <person name="Lucas S."/>
            <person name="Copeland A."/>
            <person name="Lapidus A."/>
            <person name="Glavina del Rio T."/>
            <person name="Dalin E."/>
            <person name="Tice H."/>
            <person name="Bruce D."/>
            <person name="Goodwin L."/>
            <person name="Pitluck S."/>
            <person name="Kyrpides N."/>
            <person name="Mavromatis K."/>
            <person name="Ivanova N."/>
            <person name="Saunders E."/>
            <person name="Brettin T."/>
            <person name="Detter J.C."/>
            <person name="Han C."/>
            <person name="Larimer F."/>
            <person name="Land M."/>
            <person name="Hauser L."/>
            <person name="Markowitz V."/>
            <person name="Cheng J.-F."/>
            <person name="Hugenholtz P."/>
            <person name="Woyke T."/>
            <person name="Wu D."/>
            <person name="Pukall R."/>
            <person name="Klenk H.-P."/>
            <person name="Eisen J.A."/>
        </authorList>
    </citation>
    <scope>NUCLEOTIDE SEQUENCE [LARGE SCALE GENOMIC DNA]</scope>
    <source>
        <strain evidence="2">DSM 17836 / JCM 10339 / NBRC 14399</strain>
    </source>
</reference>
<dbReference type="STRING" id="479435.Kfla_0283"/>
<dbReference type="AlphaFoldDB" id="D2PT91"/>
<organism evidence="1 2">
    <name type="scientific">Kribbella flavida (strain DSM 17836 / JCM 10339 / NBRC 14399)</name>
    <dbReference type="NCBI Taxonomy" id="479435"/>
    <lineage>
        <taxon>Bacteria</taxon>
        <taxon>Bacillati</taxon>
        <taxon>Actinomycetota</taxon>
        <taxon>Actinomycetes</taxon>
        <taxon>Propionibacteriales</taxon>
        <taxon>Kribbellaceae</taxon>
        <taxon>Kribbella</taxon>
    </lineage>
</organism>
<protein>
    <submittedName>
        <fullName evidence="1">Uncharacterized protein</fullName>
    </submittedName>
</protein>
<accession>D2PT91</accession>
<evidence type="ECO:0000313" key="2">
    <source>
        <dbReference type="Proteomes" id="UP000007967"/>
    </source>
</evidence>
<dbReference type="RefSeq" id="WP_012917964.1">
    <property type="nucleotide sequence ID" value="NC_013729.1"/>
</dbReference>
<proteinExistence type="predicted"/>
<reference evidence="1 2" key="2">
    <citation type="journal article" date="2010" name="Stand. Genomic Sci.">
        <title>Complete genome sequence of Kribbella flavida type strain (IFO 14399).</title>
        <authorList>
            <person name="Pukall R."/>
            <person name="Lapidus A."/>
            <person name="Glavina Del Rio T."/>
            <person name="Copeland A."/>
            <person name="Tice H."/>
            <person name="Cheng J.-F."/>
            <person name="Lucas S."/>
            <person name="Chen F."/>
            <person name="Nolan M."/>
            <person name="LaButti K."/>
            <person name="Pati A."/>
            <person name="Ivanova N."/>
            <person name="Mavrommatis K."/>
            <person name="Mikhailova N."/>
            <person name="Pitluck S."/>
            <person name="Bruce D."/>
            <person name="Goodwin L."/>
            <person name="Land M."/>
            <person name="Hauser L."/>
            <person name="Chang Y.-J."/>
            <person name="Jeffries C.D."/>
            <person name="Chen A."/>
            <person name="Palaniappan K."/>
            <person name="Chain P."/>
            <person name="Rohde M."/>
            <person name="Goeker M."/>
            <person name="Bristow J."/>
            <person name="Eisen J.A."/>
            <person name="Markowitz V."/>
            <person name="Hugenholtz P."/>
            <person name="Kyrpides N.C."/>
            <person name="Klenk H.-P."/>
            <person name="Brettin T."/>
        </authorList>
    </citation>
    <scope>NUCLEOTIDE SEQUENCE [LARGE SCALE GENOMIC DNA]</scope>
    <source>
        <strain evidence="2">DSM 17836 / JCM 10339 / NBRC 14399</strain>
    </source>
</reference>
<dbReference type="Proteomes" id="UP000007967">
    <property type="component" value="Chromosome"/>
</dbReference>
<sequence>MEQLEADNPEVPGQPVEFRSLIADGEYVDEQGACWSMRGGELRWSRIQHLADDPEVRVVHVYLSEVQKVATGEREGLLAKVRPYLQGGVGLDEHTDFRVAEFKDDRHRSLLVVEESC</sequence>